<dbReference type="EMBL" id="AVOT02008046">
    <property type="protein sequence ID" value="MBW0485186.1"/>
    <property type="molecule type" value="Genomic_DNA"/>
</dbReference>
<reference evidence="3" key="1">
    <citation type="submission" date="2021-03" db="EMBL/GenBank/DDBJ databases">
        <title>Draft genome sequence of rust myrtle Austropuccinia psidii MF-1, a brazilian biotype.</title>
        <authorList>
            <person name="Quecine M.C."/>
            <person name="Pachon D.M.R."/>
            <person name="Bonatelli M.L."/>
            <person name="Correr F.H."/>
            <person name="Franceschini L.M."/>
            <person name="Leite T.F."/>
            <person name="Margarido G.R.A."/>
            <person name="Almeida C.A."/>
            <person name="Ferrarezi J.A."/>
            <person name="Labate C.A."/>
        </authorList>
    </citation>
    <scope>NUCLEOTIDE SEQUENCE</scope>
    <source>
        <strain evidence="3">MF-1</strain>
    </source>
</reference>
<evidence type="ECO:0000313" key="3">
    <source>
        <dbReference type="EMBL" id="MBW0485186.1"/>
    </source>
</evidence>
<proteinExistence type="predicted"/>
<feature type="chain" id="PRO_5040293285" evidence="2">
    <location>
        <begin position="22"/>
        <end position="241"/>
    </location>
</feature>
<feature type="compositionally biased region" description="Basic and acidic residues" evidence="1">
    <location>
        <begin position="117"/>
        <end position="132"/>
    </location>
</feature>
<evidence type="ECO:0000256" key="2">
    <source>
        <dbReference type="SAM" id="SignalP"/>
    </source>
</evidence>
<comment type="caution">
    <text evidence="3">The sequence shown here is derived from an EMBL/GenBank/DDBJ whole genome shotgun (WGS) entry which is preliminary data.</text>
</comment>
<feature type="region of interest" description="Disordered" evidence="1">
    <location>
        <begin position="94"/>
        <end position="190"/>
    </location>
</feature>
<evidence type="ECO:0000256" key="1">
    <source>
        <dbReference type="SAM" id="MobiDB-lite"/>
    </source>
</evidence>
<dbReference type="Proteomes" id="UP000765509">
    <property type="component" value="Unassembled WGS sequence"/>
</dbReference>
<feature type="compositionally biased region" description="Polar residues" evidence="1">
    <location>
        <begin position="94"/>
        <end position="113"/>
    </location>
</feature>
<organism evidence="3 4">
    <name type="scientific">Austropuccinia psidii MF-1</name>
    <dbReference type="NCBI Taxonomy" id="1389203"/>
    <lineage>
        <taxon>Eukaryota</taxon>
        <taxon>Fungi</taxon>
        <taxon>Dikarya</taxon>
        <taxon>Basidiomycota</taxon>
        <taxon>Pucciniomycotina</taxon>
        <taxon>Pucciniomycetes</taxon>
        <taxon>Pucciniales</taxon>
        <taxon>Sphaerophragmiaceae</taxon>
        <taxon>Austropuccinia</taxon>
    </lineage>
</organism>
<sequence length="241" mass="26961">MALFGVLSACVIICLIPIFDCTLPRESLTCSGLIKEAHTRVSPQQDDHDFWLELGDLPFPDPDLSLARAKLHTSSNQQNSQNTHYTAAHQTMESPLNAQSSDKTNYSTQSSTSPRRKTSEVFDSHEEQDIDRLSGQPSRISRLRSQRDTEGLGAALPLEGENSTAHSSKNPRKSIGDTTNLDEGLAQDTSKSSPEKVIFFPVFYSNLEAFLAQAFPTDVRRPDFFFLIQPLQNFLEFHDEK</sequence>
<name>A0A9Q3GZ18_9BASI</name>
<dbReference type="AlphaFoldDB" id="A0A9Q3GZ18"/>
<keyword evidence="2" id="KW-0732">Signal</keyword>
<accession>A0A9Q3GZ18</accession>
<feature type="signal peptide" evidence="2">
    <location>
        <begin position="1"/>
        <end position="21"/>
    </location>
</feature>
<keyword evidence="4" id="KW-1185">Reference proteome</keyword>
<gene>
    <name evidence="3" type="ORF">O181_024901</name>
</gene>
<feature type="compositionally biased region" description="Polar residues" evidence="1">
    <location>
        <begin position="176"/>
        <end position="190"/>
    </location>
</feature>
<protein>
    <submittedName>
        <fullName evidence="3">Uncharacterized protein</fullName>
    </submittedName>
</protein>
<evidence type="ECO:0000313" key="4">
    <source>
        <dbReference type="Proteomes" id="UP000765509"/>
    </source>
</evidence>